<organism evidence="4 5">
    <name type="scientific">Zootermopsis nevadensis</name>
    <name type="common">Dampwood termite</name>
    <dbReference type="NCBI Taxonomy" id="136037"/>
    <lineage>
        <taxon>Eukaryota</taxon>
        <taxon>Metazoa</taxon>
        <taxon>Ecdysozoa</taxon>
        <taxon>Arthropoda</taxon>
        <taxon>Hexapoda</taxon>
        <taxon>Insecta</taxon>
        <taxon>Pterygota</taxon>
        <taxon>Neoptera</taxon>
        <taxon>Polyneoptera</taxon>
        <taxon>Dictyoptera</taxon>
        <taxon>Blattodea</taxon>
        <taxon>Blattoidea</taxon>
        <taxon>Termitoidae</taxon>
        <taxon>Termopsidae</taxon>
        <taxon>Zootermopsis</taxon>
    </lineage>
</organism>
<dbReference type="Pfam" id="PF10545">
    <property type="entry name" value="MADF_DNA_bdg"/>
    <property type="match status" value="1"/>
</dbReference>
<feature type="compositionally biased region" description="Polar residues" evidence="2">
    <location>
        <begin position="235"/>
        <end position="253"/>
    </location>
</feature>
<evidence type="ECO:0000313" key="5">
    <source>
        <dbReference type="Proteomes" id="UP000027135"/>
    </source>
</evidence>
<dbReference type="PROSITE" id="PS51031">
    <property type="entry name" value="BESS"/>
    <property type="match status" value="1"/>
</dbReference>
<dbReference type="GO" id="GO:0003677">
    <property type="term" value="F:DNA binding"/>
    <property type="evidence" value="ECO:0007669"/>
    <property type="project" value="InterPro"/>
</dbReference>
<feature type="compositionally biased region" description="Polar residues" evidence="2">
    <location>
        <begin position="130"/>
        <end position="139"/>
    </location>
</feature>
<evidence type="ECO:0000256" key="1">
    <source>
        <dbReference type="PROSITE-ProRule" id="PRU00371"/>
    </source>
</evidence>
<dbReference type="EMBL" id="KK852454">
    <property type="protein sequence ID" value="KDR23653.1"/>
    <property type="molecule type" value="Genomic_DNA"/>
</dbReference>
<name>A0A067RKZ3_ZOONE</name>
<feature type="domain" description="BESS" evidence="3">
    <location>
        <begin position="167"/>
        <end position="206"/>
    </location>
</feature>
<keyword evidence="1" id="KW-0539">Nucleus</keyword>
<evidence type="ECO:0000259" key="3">
    <source>
        <dbReference type="PROSITE" id="PS51031"/>
    </source>
</evidence>
<dbReference type="Pfam" id="PF02944">
    <property type="entry name" value="BESS"/>
    <property type="match status" value="1"/>
</dbReference>
<sequence>MAVTPRARHEDAERSAWFQVCEKFCEDFADKPDLEKNEIGSKFMKRWKGIKDTFTKREKKQTKSGQGANSARRYIYARQLSFLLKTVDPGPTQTSVDDEVVAGSESLEEMDTTAETSTAENDPFPIVQSEPGTNLDNTPASKHLRIIENNSLKFMNSPMPNATREVPDDDKSFFESLLPAVKTLPLDTKLEFRCEVIRLLKRFRTMNEHPQYIAPRSSQQLQPIDRFQEFNNQSRASFTDSPTQPHLSVSSLQPPYTMTTPSPYSSSNYTITDGEDSMDLFRNDTNQQ</sequence>
<dbReference type="InterPro" id="IPR004210">
    <property type="entry name" value="BESS_motif"/>
</dbReference>
<dbReference type="InParanoid" id="A0A067RKZ3"/>
<feature type="compositionally biased region" description="Low complexity" evidence="2">
    <location>
        <begin position="254"/>
        <end position="270"/>
    </location>
</feature>
<dbReference type="OMA" id="FRCEVIR"/>
<dbReference type="AlphaFoldDB" id="A0A067RKZ3"/>
<accession>A0A067RKZ3</accession>
<dbReference type="InterPro" id="IPR006578">
    <property type="entry name" value="MADF-dom"/>
</dbReference>
<protein>
    <recommendedName>
        <fullName evidence="3">BESS domain-containing protein</fullName>
    </recommendedName>
</protein>
<gene>
    <name evidence="4" type="ORF">L798_14161</name>
</gene>
<reference evidence="4 5" key="1">
    <citation type="journal article" date="2014" name="Nat. Commun.">
        <title>Molecular traces of alternative social organization in a termite genome.</title>
        <authorList>
            <person name="Terrapon N."/>
            <person name="Li C."/>
            <person name="Robertson H.M."/>
            <person name="Ji L."/>
            <person name="Meng X."/>
            <person name="Booth W."/>
            <person name="Chen Z."/>
            <person name="Childers C.P."/>
            <person name="Glastad K.M."/>
            <person name="Gokhale K."/>
            <person name="Gowin J."/>
            <person name="Gronenberg W."/>
            <person name="Hermansen R.A."/>
            <person name="Hu H."/>
            <person name="Hunt B.G."/>
            <person name="Huylmans A.K."/>
            <person name="Khalil S.M."/>
            <person name="Mitchell R.D."/>
            <person name="Munoz-Torres M.C."/>
            <person name="Mustard J.A."/>
            <person name="Pan H."/>
            <person name="Reese J.T."/>
            <person name="Scharf M.E."/>
            <person name="Sun F."/>
            <person name="Vogel H."/>
            <person name="Xiao J."/>
            <person name="Yang W."/>
            <person name="Yang Z."/>
            <person name="Yang Z."/>
            <person name="Zhou J."/>
            <person name="Zhu J."/>
            <person name="Brent C.S."/>
            <person name="Elsik C.G."/>
            <person name="Goodisman M.A."/>
            <person name="Liberles D.A."/>
            <person name="Roe R.M."/>
            <person name="Vargo E.L."/>
            <person name="Vilcinskas A."/>
            <person name="Wang J."/>
            <person name="Bornberg-Bauer E."/>
            <person name="Korb J."/>
            <person name="Zhang G."/>
            <person name="Liebig J."/>
        </authorList>
    </citation>
    <scope>NUCLEOTIDE SEQUENCE [LARGE SCALE GENOMIC DNA]</scope>
    <source>
        <tissue evidence="4">Whole organism</tissue>
    </source>
</reference>
<keyword evidence="5" id="KW-1185">Reference proteome</keyword>
<dbReference type="Proteomes" id="UP000027135">
    <property type="component" value="Unassembled WGS sequence"/>
</dbReference>
<evidence type="ECO:0000313" key="4">
    <source>
        <dbReference type="EMBL" id="KDR23653.1"/>
    </source>
</evidence>
<proteinExistence type="predicted"/>
<comment type="subcellular location">
    <subcellularLocation>
        <location evidence="1">Nucleus</location>
    </subcellularLocation>
</comment>
<dbReference type="GO" id="GO:0005634">
    <property type="term" value="C:nucleus"/>
    <property type="evidence" value="ECO:0007669"/>
    <property type="project" value="UniProtKB-SubCell"/>
</dbReference>
<evidence type="ECO:0000256" key="2">
    <source>
        <dbReference type="SAM" id="MobiDB-lite"/>
    </source>
</evidence>
<feature type="region of interest" description="Disordered" evidence="2">
    <location>
        <begin position="235"/>
        <end position="288"/>
    </location>
</feature>
<feature type="region of interest" description="Disordered" evidence="2">
    <location>
        <begin position="113"/>
        <end position="139"/>
    </location>
</feature>
<dbReference type="eggNOG" id="ENOG502STBZ">
    <property type="taxonomic scope" value="Eukaryota"/>
</dbReference>
<dbReference type="FunCoup" id="A0A067RKZ3">
    <property type="interactions" value="143"/>
</dbReference>